<organism evidence="4 5">
    <name type="scientific">Actinokineospora spheciospongiae</name>
    <dbReference type="NCBI Taxonomy" id="909613"/>
    <lineage>
        <taxon>Bacteria</taxon>
        <taxon>Bacillati</taxon>
        <taxon>Actinomycetota</taxon>
        <taxon>Actinomycetes</taxon>
        <taxon>Pseudonocardiales</taxon>
        <taxon>Pseudonocardiaceae</taxon>
        <taxon>Actinokineospora</taxon>
    </lineage>
</organism>
<gene>
    <name evidence="4" type="ORF">UO65_5192</name>
</gene>
<feature type="domain" description="GFO/IDH/MocA-like oxidoreductase" evidence="3">
    <location>
        <begin position="166"/>
        <end position="246"/>
    </location>
</feature>
<accession>W7IZG3</accession>
<sequence length="301" mass="31168">MTGMSDDVLRVGLVGAGPWAQAVHGPGLAAHPGTELAGVWARRPEAAAELAGALGATAVGDVDELISGVDAVAFAVPPAVQGELAIRAAEAGRHVLLEKPVADSLQSAKAVAHAVDAAGVASLVVFVRRFAPETRAWLEQVRAGGAWAGASARWLSGALLGGAYSESAWRQDGGALADVGPHLLDLLDAALGPVVEVLSAHRTEPDLWHLVLRHEGGASSTASLSMRLPMRPTVTDVAVYGDAGYLELPGRATPAAECYSALLDDFTALVRDGRTEHPLDVHRGVRVQQTLDAVLRVVEGR</sequence>
<name>W7IZG3_9PSEU</name>
<feature type="domain" description="Gfo/Idh/MocA-like oxidoreductase N-terminal" evidence="2">
    <location>
        <begin position="9"/>
        <end position="122"/>
    </location>
</feature>
<dbReference type="Gene3D" id="3.30.360.10">
    <property type="entry name" value="Dihydrodipicolinate Reductase, domain 2"/>
    <property type="match status" value="1"/>
</dbReference>
<dbReference type="Gene3D" id="3.40.50.720">
    <property type="entry name" value="NAD(P)-binding Rossmann-like Domain"/>
    <property type="match status" value="1"/>
</dbReference>
<dbReference type="Pfam" id="PF01408">
    <property type="entry name" value="GFO_IDH_MocA"/>
    <property type="match status" value="1"/>
</dbReference>
<keyword evidence="5" id="KW-1185">Reference proteome</keyword>
<evidence type="ECO:0000259" key="2">
    <source>
        <dbReference type="Pfam" id="PF01408"/>
    </source>
</evidence>
<dbReference type="PANTHER" id="PTHR43818">
    <property type="entry name" value="BCDNA.GH03377"/>
    <property type="match status" value="1"/>
</dbReference>
<reference evidence="4 5" key="1">
    <citation type="journal article" date="2014" name="Genome Announc.">
        <title>Draft Genome Sequence of the Antitrypanosomally Active Sponge-Associated Bacterium Actinokineospora sp. Strain EG49.</title>
        <authorList>
            <person name="Harjes J."/>
            <person name="Ryu T."/>
            <person name="Abdelmohsen U.R."/>
            <person name="Moitinho-Silva L."/>
            <person name="Horn H."/>
            <person name="Ravasi T."/>
            <person name="Hentschel U."/>
        </authorList>
    </citation>
    <scope>NUCLEOTIDE SEQUENCE [LARGE SCALE GENOMIC DNA]</scope>
    <source>
        <strain evidence="4 5">EG49</strain>
    </source>
</reference>
<dbReference type="Proteomes" id="UP000019277">
    <property type="component" value="Unassembled WGS sequence"/>
</dbReference>
<dbReference type="AlphaFoldDB" id="W7IZG3"/>
<dbReference type="GO" id="GO:0000166">
    <property type="term" value="F:nucleotide binding"/>
    <property type="evidence" value="ECO:0007669"/>
    <property type="project" value="InterPro"/>
</dbReference>
<comment type="caution">
    <text evidence="4">The sequence shown here is derived from an EMBL/GenBank/DDBJ whole genome shotgun (WGS) entry which is preliminary data.</text>
</comment>
<dbReference type="eggNOG" id="COG0673">
    <property type="taxonomic scope" value="Bacteria"/>
</dbReference>
<dbReference type="PANTHER" id="PTHR43818:SF11">
    <property type="entry name" value="BCDNA.GH03377"/>
    <property type="match status" value="1"/>
</dbReference>
<dbReference type="EMBL" id="AYXG01000203">
    <property type="protein sequence ID" value="EWC59464.1"/>
    <property type="molecule type" value="Genomic_DNA"/>
</dbReference>
<evidence type="ECO:0000256" key="1">
    <source>
        <dbReference type="ARBA" id="ARBA00023002"/>
    </source>
</evidence>
<dbReference type="SUPFAM" id="SSF55347">
    <property type="entry name" value="Glyceraldehyde-3-phosphate dehydrogenase-like, C-terminal domain"/>
    <property type="match status" value="1"/>
</dbReference>
<dbReference type="GO" id="GO:0016491">
    <property type="term" value="F:oxidoreductase activity"/>
    <property type="evidence" value="ECO:0007669"/>
    <property type="project" value="UniProtKB-KW"/>
</dbReference>
<evidence type="ECO:0000313" key="4">
    <source>
        <dbReference type="EMBL" id="EWC59464.1"/>
    </source>
</evidence>
<proteinExistence type="predicted"/>
<keyword evidence="1" id="KW-0560">Oxidoreductase</keyword>
<dbReference type="InterPro" id="IPR036291">
    <property type="entry name" value="NAD(P)-bd_dom_sf"/>
</dbReference>
<dbReference type="InterPro" id="IPR050463">
    <property type="entry name" value="Gfo/Idh/MocA_oxidrdct_glycsds"/>
</dbReference>
<dbReference type="STRING" id="909613.UO65_5192"/>
<evidence type="ECO:0000259" key="3">
    <source>
        <dbReference type="Pfam" id="PF22725"/>
    </source>
</evidence>
<evidence type="ECO:0000313" key="5">
    <source>
        <dbReference type="Proteomes" id="UP000019277"/>
    </source>
</evidence>
<dbReference type="InterPro" id="IPR055170">
    <property type="entry name" value="GFO_IDH_MocA-like_dom"/>
</dbReference>
<dbReference type="SUPFAM" id="SSF51735">
    <property type="entry name" value="NAD(P)-binding Rossmann-fold domains"/>
    <property type="match status" value="1"/>
</dbReference>
<protein>
    <submittedName>
        <fullName evidence="4">Putative oxidoreductase</fullName>
    </submittedName>
</protein>
<dbReference type="InterPro" id="IPR000683">
    <property type="entry name" value="Gfo/Idh/MocA-like_OxRdtase_N"/>
</dbReference>
<dbReference type="Pfam" id="PF22725">
    <property type="entry name" value="GFO_IDH_MocA_C3"/>
    <property type="match status" value="1"/>
</dbReference>